<evidence type="ECO:0000313" key="3">
    <source>
        <dbReference type="EMBL" id="EME42391.1"/>
    </source>
</evidence>
<feature type="transmembrane region" description="Helical" evidence="2">
    <location>
        <begin position="162"/>
        <end position="183"/>
    </location>
</feature>
<accession>N1PM38</accession>
<keyword evidence="4" id="KW-1185">Reference proteome</keyword>
<sequence>MAVTREDADAMYDDHGHGHGHGHGPAPGESAEQHAAHGNYQSQKHWGLGRRSETILFYCFAVPSLCLNIAAAITGSLLRTSSHAFIACAVVWLTLWAAAWLQTATAMIQRASWVRDEANLKDRKQYLFLSVRLQRLMLPEAIVCLTVFIIGYTQRGSYKDTAYWLVFLLFFIFNIVGCVMNAYNNITWESDRLHYEEGSPPMKYSRLAILGIPSSDRGIFRFD</sequence>
<feature type="transmembrane region" description="Helical" evidence="2">
    <location>
        <begin position="84"/>
        <end position="105"/>
    </location>
</feature>
<organism evidence="3 4">
    <name type="scientific">Dothistroma septosporum (strain NZE10 / CBS 128990)</name>
    <name type="common">Red band needle blight fungus</name>
    <name type="synonym">Mycosphaerella pini</name>
    <dbReference type="NCBI Taxonomy" id="675120"/>
    <lineage>
        <taxon>Eukaryota</taxon>
        <taxon>Fungi</taxon>
        <taxon>Dikarya</taxon>
        <taxon>Ascomycota</taxon>
        <taxon>Pezizomycotina</taxon>
        <taxon>Dothideomycetes</taxon>
        <taxon>Dothideomycetidae</taxon>
        <taxon>Mycosphaerellales</taxon>
        <taxon>Mycosphaerellaceae</taxon>
        <taxon>Dothistroma</taxon>
    </lineage>
</organism>
<dbReference type="HOGENOM" id="CLU_1240114_0_0_1"/>
<protein>
    <submittedName>
        <fullName evidence="3">Uncharacterized protein</fullName>
    </submittedName>
</protein>
<keyword evidence="2" id="KW-0812">Transmembrane</keyword>
<feature type="compositionally biased region" description="Basic and acidic residues" evidence="1">
    <location>
        <begin position="1"/>
        <end position="17"/>
    </location>
</feature>
<keyword evidence="2" id="KW-0472">Membrane</keyword>
<evidence type="ECO:0000313" key="4">
    <source>
        <dbReference type="Proteomes" id="UP000016933"/>
    </source>
</evidence>
<keyword evidence="2" id="KW-1133">Transmembrane helix</keyword>
<name>N1PM38_DOTSN</name>
<feature type="region of interest" description="Disordered" evidence="1">
    <location>
        <begin position="1"/>
        <end position="36"/>
    </location>
</feature>
<evidence type="ECO:0000256" key="2">
    <source>
        <dbReference type="SAM" id="Phobius"/>
    </source>
</evidence>
<dbReference type="eggNOG" id="ENOG502R91X">
    <property type="taxonomic scope" value="Eukaryota"/>
</dbReference>
<reference evidence="4" key="1">
    <citation type="journal article" date="2012" name="PLoS Genet.">
        <title>The genomes of the fungal plant pathogens Cladosporium fulvum and Dothistroma septosporum reveal adaptation to different hosts and lifestyles but also signatures of common ancestry.</title>
        <authorList>
            <person name="de Wit P.J.G.M."/>
            <person name="van der Burgt A."/>
            <person name="Oekmen B."/>
            <person name="Stergiopoulos I."/>
            <person name="Abd-Elsalam K.A."/>
            <person name="Aerts A.L."/>
            <person name="Bahkali A.H."/>
            <person name="Beenen H.G."/>
            <person name="Chettri P."/>
            <person name="Cox M.P."/>
            <person name="Datema E."/>
            <person name="de Vries R.P."/>
            <person name="Dhillon B."/>
            <person name="Ganley A.R."/>
            <person name="Griffiths S.A."/>
            <person name="Guo Y."/>
            <person name="Hamelin R.C."/>
            <person name="Henrissat B."/>
            <person name="Kabir M.S."/>
            <person name="Jashni M.K."/>
            <person name="Kema G."/>
            <person name="Klaubauf S."/>
            <person name="Lapidus A."/>
            <person name="Levasseur A."/>
            <person name="Lindquist E."/>
            <person name="Mehrabi R."/>
            <person name="Ohm R.A."/>
            <person name="Owen T.J."/>
            <person name="Salamov A."/>
            <person name="Schwelm A."/>
            <person name="Schijlen E."/>
            <person name="Sun H."/>
            <person name="van den Burg H.A."/>
            <person name="van Ham R.C.H.J."/>
            <person name="Zhang S."/>
            <person name="Goodwin S.B."/>
            <person name="Grigoriev I.V."/>
            <person name="Collemare J."/>
            <person name="Bradshaw R.E."/>
        </authorList>
    </citation>
    <scope>NUCLEOTIDE SEQUENCE [LARGE SCALE GENOMIC DNA]</scope>
    <source>
        <strain evidence="4">NZE10 / CBS 128990</strain>
    </source>
</reference>
<dbReference type="OMA" id="WVRDEAN"/>
<dbReference type="AlphaFoldDB" id="N1PM38"/>
<proteinExistence type="predicted"/>
<dbReference type="EMBL" id="KB446541">
    <property type="protein sequence ID" value="EME42391.1"/>
    <property type="molecule type" value="Genomic_DNA"/>
</dbReference>
<feature type="transmembrane region" description="Helical" evidence="2">
    <location>
        <begin position="126"/>
        <end position="150"/>
    </location>
</feature>
<feature type="transmembrane region" description="Helical" evidence="2">
    <location>
        <begin position="55"/>
        <end position="78"/>
    </location>
</feature>
<evidence type="ECO:0000256" key="1">
    <source>
        <dbReference type="SAM" id="MobiDB-lite"/>
    </source>
</evidence>
<dbReference type="OrthoDB" id="4143071at2759"/>
<gene>
    <name evidence="3" type="ORF">DOTSEDRAFT_89797</name>
</gene>
<dbReference type="Proteomes" id="UP000016933">
    <property type="component" value="Unassembled WGS sequence"/>
</dbReference>
<reference evidence="3 4" key="2">
    <citation type="journal article" date="2012" name="PLoS Pathog.">
        <title>Diverse lifestyles and strategies of plant pathogenesis encoded in the genomes of eighteen Dothideomycetes fungi.</title>
        <authorList>
            <person name="Ohm R.A."/>
            <person name="Feau N."/>
            <person name="Henrissat B."/>
            <person name="Schoch C.L."/>
            <person name="Horwitz B.A."/>
            <person name="Barry K.W."/>
            <person name="Condon B.J."/>
            <person name="Copeland A.C."/>
            <person name="Dhillon B."/>
            <person name="Glaser F."/>
            <person name="Hesse C.N."/>
            <person name="Kosti I."/>
            <person name="LaButti K."/>
            <person name="Lindquist E.A."/>
            <person name="Lucas S."/>
            <person name="Salamov A.A."/>
            <person name="Bradshaw R.E."/>
            <person name="Ciuffetti L."/>
            <person name="Hamelin R.C."/>
            <person name="Kema G.H.J."/>
            <person name="Lawrence C."/>
            <person name="Scott J.A."/>
            <person name="Spatafora J.W."/>
            <person name="Turgeon B.G."/>
            <person name="de Wit P.J.G.M."/>
            <person name="Zhong S."/>
            <person name="Goodwin S.B."/>
            <person name="Grigoriev I.V."/>
        </authorList>
    </citation>
    <scope>NUCLEOTIDE SEQUENCE [LARGE SCALE GENOMIC DNA]</scope>
    <source>
        <strain evidence="4">NZE10 / CBS 128990</strain>
    </source>
</reference>